<feature type="active site" evidence="9">
    <location>
        <position position="151"/>
    </location>
</feature>
<reference evidence="11 12" key="1">
    <citation type="submission" date="2019-07" db="EMBL/GenBank/DDBJ databases">
        <title>Whole genome shotgun sequence of Pseudonocardia asaccharolytica NBRC 16224.</title>
        <authorList>
            <person name="Hosoyama A."/>
            <person name="Uohara A."/>
            <person name="Ohji S."/>
            <person name="Ichikawa N."/>
        </authorList>
    </citation>
    <scope>NUCLEOTIDE SEQUENCE [LARGE SCALE GENOMIC DNA]</scope>
    <source>
        <strain evidence="11 12">NBRC 16224</strain>
    </source>
</reference>
<comment type="function">
    <text evidence="9">This protein specifically catalyzes the removal of signal peptides from prolipoproteins.</text>
</comment>
<dbReference type="EC" id="3.4.23.36" evidence="9"/>
<name>A0A511D4C1_9PSEU</name>
<comment type="caution">
    <text evidence="11">The sequence shown here is derived from an EMBL/GenBank/DDBJ whole genome shotgun (WGS) entry which is preliminary data.</text>
</comment>
<evidence type="ECO:0000313" key="11">
    <source>
        <dbReference type="EMBL" id="GEL18444.1"/>
    </source>
</evidence>
<dbReference type="PRINTS" id="PR00781">
    <property type="entry name" value="LIPOSIGPTASE"/>
</dbReference>
<evidence type="ECO:0000256" key="5">
    <source>
        <dbReference type="ARBA" id="ARBA00022750"/>
    </source>
</evidence>
<dbReference type="HAMAP" id="MF_00161">
    <property type="entry name" value="LspA"/>
    <property type="match status" value="1"/>
</dbReference>
<comment type="catalytic activity">
    <reaction evidence="9">
        <text>Release of signal peptides from bacterial membrane prolipoproteins. Hydrolyzes -Xaa-Yaa-Zaa-|-(S,diacylglyceryl)Cys-, in which Xaa is hydrophobic (preferably Leu), and Yaa (Ala or Ser) and Zaa (Gly or Ala) have small, neutral side chains.</text>
        <dbReference type="EC" id="3.4.23.36"/>
    </reaction>
</comment>
<evidence type="ECO:0000313" key="12">
    <source>
        <dbReference type="Proteomes" id="UP000321328"/>
    </source>
</evidence>
<evidence type="ECO:0000256" key="10">
    <source>
        <dbReference type="RuleBase" id="RU004181"/>
    </source>
</evidence>
<evidence type="ECO:0000256" key="9">
    <source>
        <dbReference type="HAMAP-Rule" id="MF_00161"/>
    </source>
</evidence>
<feature type="transmembrane region" description="Helical" evidence="9">
    <location>
        <begin position="92"/>
        <end position="112"/>
    </location>
</feature>
<keyword evidence="4 9" id="KW-0812">Transmembrane</keyword>
<keyword evidence="7 9" id="KW-1133">Transmembrane helix</keyword>
<feature type="transmembrane region" description="Helical" evidence="9">
    <location>
        <begin position="35"/>
        <end position="53"/>
    </location>
</feature>
<dbReference type="InterPro" id="IPR001872">
    <property type="entry name" value="Peptidase_A8"/>
</dbReference>
<comment type="pathway">
    <text evidence="9">Protein modification; lipoprotein biosynthesis (signal peptide cleavage).</text>
</comment>
<dbReference type="EMBL" id="BJVI01000020">
    <property type="protein sequence ID" value="GEL18444.1"/>
    <property type="molecule type" value="Genomic_DNA"/>
</dbReference>
<protein>
    <recommendedName>
        <fullName evidence="9">Lipoprotein signal peptidase</fullName>
        <ecNumber evidence="9">3.4.23.36</ecNumber>
    </recommendedName>
    <alternativeName>
        <fullName evidence="9">Prolipoprotein signal peptidase</fullName>
    </alternativeName>
    <alternativeName>
        <fullName evidence="9">Signal peptidase II</fullName>
        <shortName evidence="9">SPase II</shortName>
    </alternativeName>
</protein>
<comment type="similarity">
    <text evidence="1 9 10">Belongs to the peptidase A8 family.</text>
</comment>
<feature type="active site" evidence="9">
    <location>
        <position position="165"/>
    </location>
</feature>
<dbReference type="GO" id="GO:0006508">
    <property type="term" value="P:proteolysis"/>
    <property type="evidence" value="ECO:0007669"/>
    <property type="project" value="UniProtKB-KW"/>
</dbReference>
<evidence type="ECO:0000256" key="3">
    <source>
        <dbReference type="ARBA" id="ARBA00022670"/>
    </source>
</evidence>
<accession>A0A511D4C1</accession>
<dbReference type="AlphaFoldDB" id="A0A511D4C1"/>
<keyword evidence="6 9" id="KW-0378">Hydrolase</keyword>
<keyword evidence="3 9" id="KW-0645">Protease</keyword>
<evidence type="ECO:0000256" key="2">
    <source>
        <dbReference type="ARBA" id="ARBA00022475"/>
    </source>
</evidence>
<keyword evidence="2 9" id="KW-1003">Cell membrane</keyword>
<evidence type="ECO:0000256" key="1">
    <source>
        <dbReference type="ARBA" id="ARBA00006139"/>
    </source>
</evidence>
<evidence type="ECO:0000256" key="7">
    <source>
        <dbReference type="ARBA" id="ARBA00022989"/>
    </source>
</evidence>
<dbReference type="Pfam" id="PF01252">
    <property type="entry name" value="Peptidase_A8"/>
    <property type="match status" value="1"/>
</dbReference>
<dbReference type="GO" id="GO:0005886">
    <property type="term" value="C:plasma membrane"/>
    <property type="evidence" value="ECO:0007669"/>
    <property type="project" value="UniProtKB-SubCell"/>
</dbReference>
<dbReference type="PANTHER" id="PTHR33695:SF1">
    <property type="entry name" value="LIPOPROTEIN SIGNAL PEPTIDASE"/>
    <property type="match status" value="1"/>
</dbReference>
<dbReference type="STRING" id="1123024.GCA_000423625_03142"/>
<keyword evidence="12" id="KW-1185">Reference proteome</keyword>
<organism evidence="11 12">
    <name type="scientific">Pseudonocardia asaccharolytica DSM 44247 = NBRC 16224</name>
    <dbReference type="NCBI Taxonomy" id="1123024"/>
    <lineage>
        <taxon>Bacteria</taxon>
        <taxon>Bacillati</taxon>
        <taxon>Actinomycetota</taxon>
        <taxon>Actinomycetes</taxon>
        <taxon>Pseudonocardiales</taxon>
        <taxon>Pseudonocardiaceae</taxon>
        <taxon>Pseudonocardia</taxon>
    </lineage>
</organism>
<dbReference type="PANTHER" id="PTHR33695">
    <property type="entry name" value="LIPOPROTEIN SIGNAL PEPTIDASE"/>
    <property type="match status" value="1"/>
</dbReference>
<dbReference type="GO" id="GO:0004190">
    <property type="term" value="F:aspartic-type endopeptidase activity"/>
    <property type="evidence" value="ECO:0007669"/>
    <property type="project" value="UniProtKB-UniRule"/>
</dbReference>
<feature type="transmembrane region" description="Helical" evidence="9">
    <location>
        <begin position="155"/>
        <end position="183"/>
    </location>
</feature>
<sequence>MVRRLGLVAEFEEDRLMTSKTGSDAAVPTHSARRLLPWVFLLAAGVVAVDQFTKWWAETSLLRGEATPVLGEFIQWRLFYNPGAAFGLAAEFTWVLTVVAGLAVVGLVVLAARVLTRSWAIGVGVLLGGAVSHLGDRLLREPGFGRGHIVDFIDYYGLFVGNVADIALVGGAGFVVLLSLIGVDLRPGQAPRRTLRPSPELR</sequence>
<evidence type="ECO:0000256" key="6">
    <source>
        <dbReference type="ARBA" id="ARBA00022801"/>
    </source>
</evidence>
<dbReference type="UniPathway" id="UPA00665"/>
<dbReference type="RefSeq" id="WP_245585669.1">
    <property type="nucleotide sequence ID" value="NZ_AUII01000014.1"/>
</dbReference>
<gene>
    <name evidence="9 11" type="primary">lspA</name>
    <name evidence="11" type="ORF">PA7_22810</name>
</gene>
<proteinExistence type="inferred from homology"/>
<feature type="transmembrane region" description="Helical" evidence="9">
    <location>
        <begin position="119"/>
        <end position="135"/>
    </location>
</feature>
<keyword evidence="11" id="KW-0449">Lipoprotein</keyword>
<comment type="subcellular location">
    <subcellularLocation>
        <location evidence="9">Cell membrane</location>
        <topology evidence="9">Multi-pass membrane protein</topology>
    </subcellularLocation>
</comment>
<keyword evidence="8 9" id="KW-0472">Membrane</keyword>
<evidence type="ECO:0000256" key="4">
    <source>
        <dbReference type="ARBA" id="ARBA00022692"/>
    </source>
</evidence>
<dbReference type="Proteomes" id="UP000321328">
    <property type="component" value="Unassembled WGS sequence"/>
</dbReference>
<keyword evidence="5 9" id="KW-0064">Aspartyl protease</keyword>
<evidence type="ECO:0000256" key="8">
    <source>
        <dbReference type="ARBA" id="ARBA00023136"/>
    </source>
</evidence>